<dbReference type="WBParaSite" id="PTRK_0001304500.1">
    <property type="protein sequence ID" value="PTRK_0001304500.1"/>
    <property type="gene ID" value="PTRK_0001304500"/>
</dbReference>
<evidence type="ECO:0000259" key="7">
    <source>
        <dbReference type="Pfam" id="PF00135"/>
    </source>
</evidence>
<keyword evidence="4" id="KW-0378">Hydrolase</keyword>
<name>A0A0N4ZWL3_PARTI</name>
<comment type="similarity">
    <text evidence="1">Belongs to the type-B carboxylesterase/lipase family.</text>
</comment>
<evidence type="ECO:0000313" key="9">
    <source>
        <dbReference type="WBParaSite" id="PTRK_0001304500.1"/>
    </source>
</evidence>
<evidence type="ECO:0000256" key="6">
    <source>
        <dbReference type="ARBA" id="ARBA00023157"/>
    </source>
</evidence>
<dbReference type="PANTHER" id="PTHR43918:SF15">
    <property type="entry name" value="CARBOXYLIC ESTER HYDROLASE"/>
    <property type="match status" value="1"/>
</dbReference>
<accession>A0A0N4ZWL3</accession>
<dbReference type="Gene3D" id="3.40.50.1820">
    <property type="entry name" value="alpha/beta hydrolase"/>
    <property type="match status" value="1"/>
</dbReference>
<feature type="domain" description="Carboxylesterase type B" evidence="7">
    <location>
        <begin position="20"/>
        <end position="423"/>
    </location>
</feature>
<dbReference type="PRINTS" id="PR00878">
    <property type="entry name" value="CHOLNESTRASE"/>
</dbReference>
<keyword evidence="8" id="KW-1185">Reference proteome</keyword>
<dbReference type="STRING" id="131310.A0A0N4ZWL3"/>
<dbReference type="InterPro" id="IPR029058">
    <property type="entry name" value="AB_hydrolase_fold"/>
</dbReference>
<protein>
    <recommendedName>
        <fullName evidence="2">acetylcholinesterase</fullName>
        <ecNumber evidence="2">3.1.1.7</ecNumber>
    </recommendedName>
</protein>
<dbReference type="AlphaFoldDB" id="A0A0N4ZWL3"/>
<dbReference type="GO" id="GO:0005886">
    <property type="term" value="C:plasma membrane"/>
    <property type="evidence" value="ECO:0007669"/>
    <property type="project" value="TreeGrafter"/>
</dbReference>
<dbReference type="Pfam" id="PF00135">
    <property type="entry name" value="COesterase"/>
    <property type="match status" value="1"/>
</dbReference>
<dbReference type="InterPro" id="IPR002018">
    <property type="entry name" value="CarbesteraseB"/>
</dbReference>
<dbReference type="GO" id="GO:0006581">
    <property type="term" value="P:acetylcholine catabolic process"/>
    <property type="evidence" value="ECO:0007669"/>
    <property type="project" value="TreeGrafter"/>
</dbReference>
<evidence type="ECO:0000256" key="4">
    <source>
        <dbReference type="ARBA" id="ARBA00022801"/>
    </source>
</evidence>
<evidence type="ECO:0000256" key="1">
    <source>
        <dbReference type="ARBA" id="ARBA00005964"/>
    </source>
</evidence>
<evidence type="ECO:0000313" key="8">
    <source>
        <dbReference type="Proteomes" id="UP000038045"/>
    </source>
</evidence>
<keyword evidence="6" id="KW-1015">Disulfide bond</keyword>
<dbReference type="GO" id="GO:0019695">
    <property type="term" value="P:choline metabolic process"/>
    <property type="evidence" value="ECO:0007669"/>
    <property type="project" value="TreeGrafter"/>
</dbReference>
<dbReference type="PROSITE" id="PS00941">
    <property type="entry name" value="CARBOXYLESTERASE_B_2"/>
    <property type="match status" value="1"/>
</dbReference>
<dbReference type="Proteomes" id="UP000038045">
    <property type="component" value="Unplaced"/>
</dbReference>
<reference evidence="9" key="1">
    <citation type="submission" date="2017-02" db="UniProtKB">
        <authorList>
            <consortium name="WormBaseParasite"/>
        </authorList>
    </citation>
    <scope>IDENTIFICATION</scope>
</reference>
<evidence type="ECO:0000256" key="3">
    <source>
        <dbReference type="ARBA" id="ARBA00022487"/>
    </source>
</evidence>
<proteinExistence type="inferred from homology"/>
<dbReference type="ESTHER" id="parti-a0a0n4zwl3">
    <property type="family name" value="Cholinesterase-like"/>
</dbReference>
<dbReference type="PANTHER" id="PTHR43918">
    <property type="entry name" value="ACETYLCHOLINESTERASE"/>
    <property type="match status" value="1"/>
</dbReference>
<dbReference type="SUPFAM" id="SSF53474">
    <property type="entry name" value="alpha/beta-Hydrolases"/>
    <property type="match status" value="1"/>
</dbReference>
<evidence type="ECO:0000256" key="2">
    <source>
        <dbReference type="ARBA" id="ARBA00013276"/>
    </source>
</evidence>
<evidence type="ECO:0000256" key="5">
    <source>
        <dbReference type="ARBA" id="ARBA00022867"/>
    </source>
</evidence>
<organism evidence="8 9">
    <name type="scientific">Parastrongyloides trichosuri</name>
    <name type="common">Possum-specific nematode worm</name>
    <dbReference type="NCBI Taxonomy" id="131310"/>
    <lineage>
        <taxon>Eukaryota</taxon>
        <taxon>Metazoa</taxon>
        <taxon>Ecdysozoa</taxon>
        <taxon>Nematoda</taxon>
        <taxon>Chromadorea</taxon>
        <taxon>Rhabditida</taxon>
        <taxon>Tylenchina</taxon>
        <taxon>Panagrolaimomorpha</taxon>
        <taxon>Strongyloidoidea</taxon>
        <taxon>Strongyloididae</taxon>
        <taxon>Parastrongyloides</taxon>
    </lineage>
</organism>
<dbReference type="InterPro" id="IPR000997">
    <property type="entry name" value="Cholinesterase"/>
</dbReference>
<dbReference type="InterPro" id="IPR019819">
    <property type="entry name" value="Carboxylesterase_B_CS"/>
</dbReference>
<dbReference type="GO" id="GO:0003990">
    <property type="term" value="F:acetylcholinesterase activity"/>
    <property type="evidence" value="ECO:0007669"/>
    <property type="project" value="UniProtKB-EC"/>
</dbReference>
<dbReference type="GO" id="GO:0005615">
    <property type="term" value="C:extracellular space"/>
    <property type="evidence" value="ECO:0007669"/>
    <property type="project" value="TreeGrafter"/>
</dbReference>
<sequence>MQGLYPRGFESKYFNDTFGNQSEDCLYLNIWVPRTGSKNTSEGEDPNDDEKKKGVLVFIHGGGLRYGSSSLSMYNGSYLAAKTKLIVVTMNYRLGVFGFAYMSNGKNITGNMGLLDQQLALKWVHENIANFTGDPNNVTLWGQGAGAACAAAHLFSKNSENYFQKLILMSGGITNLLYSERQTIIDTSVRILAQQLNCTSKIKNTTSQSLSHQEVFDCLKNETAHQIVKQSENVTYYTNMSSVKGFNIILNDSVFFNGSVFEKLKTGDMKYYVDVLFGMPNNDGSFFLPILKNSNQFGCTYDDRFNYTDKTCEFNKTTYFDFFKLTSNALHFNASVFNNTIKKQYYVSNDNNTMRQNATKFLTDVLFRCRLIEFARKINIKTHGTYYAYYFNMTSPEHIWPDWMKSTHGDELYYAFGWPIKDFIEIKNKANGNETTASNYSCITDSTNRTTEHSKHCKYKMEKKSSYKMMDIIRNFTNIQGFYRNWEKFTDHFVLFNN</sequence>
<keyword evidence="5" id="KW-0531">Neurotransmitter degradation</keyword>
<dbReference type="InterPro" id="IPR050654">
    <property type="entry name" value="AChE-related_enzymes"/>
</dbReference>
<keyword evidence="3" id="KW-0719">Serine esterase</keyword>
<dbReference type="EC" id="3.1.1.7" evidence="2"/>